<dbReference type="Pfam" id="PF13448">
    <property type="entry name" value="DUF4114"/>
    <property type="match status" value="1"/>
</dbReference>
<evidence type="ECO:0000256" key="3">
    <source>
        <dbReference type="ARBA" id="ARBA00022525"/>
    </source>
</evidence>
<evidence type="ECO:0000259" key="10">
    <source>
        <dbReference type="Pfam" id="PF04862"/>
    </source>
</evidence>
<evidence type="ECO:0000256" key="7">
    <source>
        <dbReference type="ARBA" id="ARBA00023026"/>
    </source>
</evidence>
<comment type="caution">
    <text evidence="12">The sequence shown here is derived from an EMBL/GenBank/DDBJ whole genome shotgun (WGS) entry which is preliminary data.</text>
</comment>
<dbReference type="Pfam" id="PF04862">
    <property type="entry name" value="DUF642"/>
    <property type="match status" value="1"/>
</dbReference>
<evidence type="ECO:0000256" key="5">
    <source>
        <dbReference type="ARBA" id="ARBA00022737"/>
    </source>
</evidence>
<feature type="region of interest" description="Disordered" evidence="9">
    <location>
        <begin position="1"/>
        <end position="22"/>
    </location>
</feature>
<dbReference type="InterPro" id="IPR006946">
    <property type="entry name" value="DGR2-like_dom"/>
</dbReference>
<dbReference type="PANTHER" id="PTHR38340">
    <property type="entry name" value="S-LAYER PROTEIN"/>
    <property type="match status" value="1"/>
</dbReference>
<proteinExistence type="predicted"/>
<evidence type="ECO:0000313" key="13">
    <source>
        <dbReference type="Proteomes" id="UP000244906"/>
    </source>
</evidence>
<feature type="region of interest" description="Disordered" evidence="9">
    <location>
        <begin position="637"/>
        <end position="663"/>
    </location>
</feature>
<keyword evidence="3" id="KW-0964">Secreted</keyword>
<dbReference type="PROSITE" id="PS00330">
    <property type="entry name" value="HEMOLYSIN_CALCIUM"/>
    <property type="match status" value="4"/>
</dbReference>
<feature type="domain" description="DUF4114" evidence="11">
    <location>
        <begin position="512"/>
        <end position="604"/>
    </location>
</feature>
<dbReference type="PRINTS" id="PR01488">
    <property type="entry name" value="RTXTOXINA"/>
</dbReference>
<evidence type="ECO:0000256" key="8">
    <source>
        <dbReference type="ARBA" id="ARBA00023136"/>
    </source>
</evidence>
<evidence type="ECO:0000256" key="9">
    <source>
        <dbReference type="SAM" id="MobiDB-lite"/>
    </source>
</evidence>
<keyword evidence="13" id="KW-1185">Reference proteome</keyword>
<evidence type="ECO:0000256" key="2">
    <source>
        <dbReference type="ARBA" id="ARBA00004613"/>
    </source>
</evidence>
<protein>
    <submittedName>
        <fullName evidence="12">Uncharacterized protein</fullName>
    </submittedName>
</protein>
<keyword evidence="8" id="KW-0472">Membrane</keyword>
<keyword evidence="4" id="KW-0800">Toxin</keyword>
<reference evidence="12 13" key="1">
    <citation type="submission" date="2018-04" db="EMBL/GenBank/DDBJ databases">
        <title>Thalassorhabdus spongiae gen. nov., sp. nov., isolated from a marine sponge in South-West Iceland.</title>
        <authorList>
            <person name="Knobloch S."/>
            <person name="Daussin A."/>
            <person name="Johannsson R."/>
            <person name="Marteinsson V.T."/>
        </authorList>
    </citation>
    <scope>NUCLEOTIDE SEQUENCE [LARGE SCALE GENOMIC DNA]</scope>
    <source>
        <strain evidence="12 13">Hp12</strain>
    </source>
</reference>
<evidence type="ECO:0000259" key="11">
    <source>
        <dbReference type="Pfam" id="PF13448"/>
    </source>
</evidence>
<dbReference type="RefSeq" id="WP_116686019.1">
    <property type="nucleotide sequence ID" value="NZ_CAWNYD010000001.1"/>
</dbReference>
<dbReference type="Proteomes" id="UP000244906">
    <property type="component" value="Unassembled WGS sequence"/>
</dbReference>
<evidence type="ECO:0000256" key="4">
    <source>
        <dbReference type="ARBA" id="ARBA00022656"/>
    </source>
</evidence>
<dbReference type="InterPro" id="IPR025193">
    <property type="entry name" value="DUF4114"/>
</dbReference>
<feature type="domain" description="DUF642" evidence="10">
    <location>
        <begin position="57"/>
        <end position="212"/>
    </location>
</feature>
<dbReference type="InterPro" id="IPR050557">
    <property type="entry name" value="RTX_toxin/Mannuronan_C5-epim"/>
</dbReference>
<keyword evidence="5" id="KW-0677">Repeat</keyword>
<evidence type="ECO:0000313" key="12">
    <source>
        <dbReference type="EMBL" id="PVZ72433.1"/>
    </source>
</evidence>
<dbReference type="Pfam" id="PF00353">
    <property type="entry name" value="HemolysinCabind"/>
    <property type="match status" value="5"/>
</dbReference>
<dbReference type="Gene3D" id="2.60.120.260">
    <property type="entry name" value="Galactose-binding domain-like"/>
    <property type="match status" value="1"/>
</dbReference>
<dbReference type="InterPro" id="IPR001343">
    <property type="entry name" value="Hemolysn_Ca-bd"/>
</dbReference>
<gene>
    <name evidence="12" type="ORF">DC094_05360</name>
</gene>
<keyword evidence="7" id="KW-0843">Virulence</keyword>
<dbReference type="AlphaFoldDB" id="A0A2V1H1M6"/>
<dbReference type="InterPro" id="IPR018511">
    <property type="entry name" value="Hemolysin-typ_Ca-bd_CS"/>
</dbReference>
<evidence type="ECO:0000256" key="6">
    <source>
        <dbReference type="ARBA" id="ARBA00022837"/>
    </source>
</evidence>
<dbReference type="EMBL" id="QDDL01000001">
    <property type="protein sequence ID" value="PVZ72433.1"/>
    <property type="molecule type" value="Genomic_DNA"/>
</dbReference>
<dbReference type="PANTHER" id="PTHR38340:SF1">
    <property type="entry name" value="S-LAYER PROTEIN"/>
    <property type="match status" value="1"/>
</dbReference>
<dbReference type="GO" id="GO:0016020">
    <property type="term" value="C:membrane"/>
    <property type="evidence" value="ECO:0007669"/>
    <property type="project" value="UniProtKB-SubCell"/>
</dbReference>
<dbReference type="Gene3D" id="2.150.10.10">
    <property type="entry name" value="Serralysin-like metalloprotease, C-terminal"/>
    <property type="match status" value="1"/>
</dbReference>
<evidence type="ECO:0000256" key="1">
    <source>
        <dbReference type="ARBA" id="ARBA00004370"/>
    </source>
</evidence>
<keyword evidence="6" id="KW-0106">Calcium</keyword>
<accession>A0A2V1H1M6</accession>
<name>A0A2V1H1M6_9GAMM</name>
<dbReference type="GO" id="GO:0090729">
    <property type="term" value="F:toxin activity"/>
    <property type="evidence" value="ECO:0007669"/>
    <property type="project" value="UniProtKB-KW"/>
</dbReference>
<dbReference type="SUPFAM" id="SSF51120">
    <property type="entry name" value="beta-Roll"/>
    <property type="match status" value="2"/>
</dbReference>
<dbReference type="GO" id="GO:0005576">
    <property type="term" value="C:extracellular region"/>
    <property type="evidence" value="ECO:0007669"/>
    <property type="project" value="UniProtKB-SubCell"/>
</dbReference>
<dbReference type="PRINTS" id="PR00313">
    <property type="entry name" value="CABNDNGRPT"/>
</dbReference>
<dbReference type="GO" id="GO:0005509">
    <property type="term" value="F:calcium ion binding"/>
    <property type="evidence" value="ECO:0007669"/>
    <property type="project" value="InterPro"/>
</dbReference>
<dbReference type="InterPro" id="IPR003995">
    <property type="entry name" value="RTX_toxin_determinant-A"/>
</dbReference>
<sequence>MTDINVIDGTDGNDVINGSDGDDQITGYAGSDFIKSGDGDDQILGDGSQGGGYSTDNLLINGDFEDNGLEEDGSGIFTNLAGWNADPVMEIHQGEVTGIDNATGNSVLELDSLHEPIFPTNSTVAQVFNVTNAGMVRVTFEASARTGDSADYTTAGYEVLVDGEVVFTGTPDSSDWQSYQLEVELGVGSHEISFRAIGEEDGYGAIIDNVAVNQAAGGSGFNDNIFAGNGDDVVDGQQGNDLIFGDDFGFAFESVDLSSALTGFSPDANGDLQPSNITSITQPDGSQAYGVEGAPSLVDAQIGIDMNSGVSEKMQIDLQGDALAAKVGISNLFNDEAGANEMGAWEAWNDGVLIANGSFTSNDLQQNADGSSYLAINAGNTGFQAFDTLVMSAVDNQAVGDNSDYFVTSVEVAGFAGEGNDQLSGGEGNDKLFGGASSDFNITDSNNDGLYDIGGVKGLQLSVSMDYTSAWYNNSIGYFVKDSDGNMQGEVVWGNVKNHWGETLDISIDEVPEGGQLGFFLVPNGGRSGVCDGESVSISQNEQGNYVVNDANGNAICGQYGTSIFYSDASMNADGINHMRDGAWEDLFGGGDNDFNDVIIDIEVSGYSEMLDGGAGDDLLDGGDGADMLMGGEGNDRLFGGNGQDQLQGGSGNDLLAGGNGADTLSGGSGNDTLVYDSVDFENQQSSDDSGWEDWSEWEGWADYGWMFEALQADNVYAGGADFDVLVANSDASIDMTGNAMTGVEAVKGAVGSDQQITVKLNEIYDESDASAQGDQTDFDAFVALLGNDDHDALNLTGGRWGVASNQQANKTELGTEELSAMGLDSADGLNSFVFCKGEKFVTIWTDLASEDITLNGYNLDYWI</sequence>
<organism evidence="12 13">
    <name type="scientific">Pelagibaculum spongiae</name>
    <dbReference type="NCBI Taxonomy" id="2080658"/>
    <lineage>
        <taxon>Bacteria</taxon>
        <taxon>Pseudomonadati</taxon>
        <taxon>Pseudomonadota</taxon>
        <taxon>Gammaproteobacteria</taxon>
        <taxon>Oceanospirillales</taxon>
        <taxon>Pelagibaculum</taxon>
    </lineage>
</organism>
<comment type="subcellular location">
    <subcellularLocation>
        <location evidence="1">Membrane</location>
    </subcellularLocation>
    <subcellularLocation>
        <location evidence="2">Secreted</location>
    </subcellularLocation>
</comment>
<dbReference type="OrthoDB" id="8481600at2"/>
<dbReference type="InterPro" id="IPR011049">
    <property type="entry name" value="Serralysin-like_metalloprot_C"/>
</dbReference>